<dbReference type="Gene3D" id="3.90.226.10">
    <property type="entry name" value="2-enoyl-CoA Hydratase, Chain A, domain 1"/>
    <property type="match status" value="1"/>
</dbReference>
<dbReference type="InterPro" id="IPR029045">
    <property type="entry name" value="ClpP/crotonase-like_dom_sf"/>
</dbReference>
<evidence type="ECO:0000256" key="1">
    <source>
        <dbReference type="RuleBase" id="RU003707"/>
    </source>
</evidence>
<dbReference type="Proteomes" id="UP000274843">
    <property type="component" value="Unassembled WGS sequence"/>
</dbReference>
<dbReference type="EMBL" id="RKHY01000001">
    <property type="protein sequence ID" value="ROS44198.1"/>
    <property type="molecule type" value="Genomic_DNA"/>
</dbReference>
<dbReference type="InterPro" id="IPR001753">
    <property type="entry name" value="Enoyl-CoA_hydra/iso"/>
</dbReference>
<proteinExistence type="inferred from homology"/>
<dbReference type="RefSeq" id="WP_123686206.1">
    <property type="nucleotide sequence ID" value="NZ_RKHY01000001.1"/>
</dbReference>
<evidence type="ECO:0000313" key="3">
    <source>
        <dbReference type="Proteomes" id="UP000274843"/>
    </source>
</evidence>
<evidence type="ECO:0000313" key="2">
    <source>
        <dbReference type="EMBL" id="ROS44198.1"/>
    </source>
</evidence>
<reference evidence="2 3" key="1">
    <citation type="submission" date="2018-11" db="EMBL/GenBank/DDBJ databases">
        <title>Sequencing the genomes of 1000 actinobacteria strains.</title>
        <authorList>
            <person name="Klenk H.-P."/>
        </authorList>
    </citation>
    <scope>NUCLEOTIDE SEQUENCE [LARGE SCALE GENOMIC DNA]</scope>
    <source>
        <strain evidence="2 3">DSM 44348</strain>
    </source>
</reference>
<dbReference type="GeneID" id="301847891"/>
<comment type="caution">
    <text evidence="2">The sequence shown here is derived from an EMBL/GenBank/DDBJ whole genome shotgun (WGS) entry which is preliminary data.</text>
</comment>
<dbReference type="AlphaFoldDB" id="A0A3N2H5K1"/>
<dbReference type="PROSITE" id="PS00166">
    <property type="entry name" value="ENOYL_COA_HYDRATASE"/>
    <property type="match status" value="1"/>
</dbReference>
<sequence>MDATVTFPSDGVAVLALDRPHRRNALDRALLDGLPDLLSELDADDRVRVLVITGRGGAFCAGGDLDVLAALGAETPDEARARMAREFDTARLLLEFRAPTVAAVDGAAVGAGMALALACDLRIGSPDAVFASPFIRMALVPDWGVTWLLTRAAGQARATEIALSARKVGAAEALLIGLLDDIVPAPLDEALARAQRLAEADPAAAAATKRLIAGATGTFQEAIDAEITDQLRAVRSPEFARRMGEWSQAVRGRSR</sequence>
<dbReference type="PANTHER" id="PTHR43459">
    <property type="entry name" value="ENOYL-COA HYDRATASE"/>
    <property type="match status" value="1"/>
</dbReference>
<name>A0A3N2H5K1_9PSEU</name>
<organism evidence="2 3">
    <name type="scientific">Amycolatopsis thermoflava</name>
    <dbReference type="NCBI Taxonomy" id="84480"/>
    <lineage>
        <taxon>Bacteria</taxon>
        <taxon>Bacillati</taxon>
        <taxon>Actinomycetota</taxon>
        <taxon>Actinomycetes</taxon>
        <taxon>Pseudonocardiales</taxon>
        <taxon>Pseudonocardiaceae</taxon>
        <taxon>Amycolatopsis</taxon>
        <taxon>Amycolatopsis methanolica group</taxon>
    </lineage>
</organism>
<dbReference type="InterPro" id="IPR018376">
    <property type="entry name" value="Enoyl-CoA_hyd/isom_CS"/>
</dbReference>
<accession>A0A3N2H5K1</accession>
<dbReference type="SUPFAM" id="SSF52096">
    <property type="entry name" value="ClpP/crotonase"/>
    <property type="match status" value="1"/>
</dbReference>
<protein>
    <submittedName>
        <fullName evidence="2">Short chain enoyl-CoA hydratase /enoyl-CoA hydratase</fullName>
    </submittedName>
</protein>
<gene>
    <name evidence="2" type="ORF">EDD35_6633</name>
</gene>
<dbReference type="GO" id="GO:0003824">
    <property type="term" value="F:catalytic activity"/>
    <property type="evidence" value="ECO:0007669"/>
    <property type="project" value="InterPro"/>
</dbReference>
<comment type="similarity">
    <text evidence="1">Belongs to the enoyl-CoA hydratase/isomerase family.</text>
</comment>
<keyword evidence="3" id="KW-1185">Reference proteome</keyword>
<dbReference type="CDD" id="cd06558">
    <property type="entry name" value="crotonase-like"/>
    <property type="match status" value="1"/>
</dbReference>
<dbReference type="Pfam" id="PF00378">
    <property type="entry name" value="ECH_1"/>
    <property type="match status" value="1"/>
</dbReference>
<dbReference type="PANTHER" id="PTHR43459:SF1">
    <property type="entry name" value="EG:BACN32G11.4 PROTEIN"/>
    <property type="match status" value="1"/>
</dbReference>